<gene>
    <name evidence="1" type="ORF">HHL22_05805</name>
</gene>
<accession>A0A7Y0ACB4</accession>
<sequence length="94" mass="10541">MLDFYLIADEQPNNTPSSQLRRLGGIEEEEFEMAQHLGLIETYADYYGKFRWSSQQVSHKLFLLSSCPMRGSTALQDILQQAQAGGLGLAAWGD</sequence>
<dbReference type="AlphaFoldDB" id="A0A7Y0ACB4"/>
<organism evidence="1 2">
    <name type="scientific">Hymenobacter polaris</name>
    <dbReference type="NCBI Taxonomy" id="2682546"/>
    <lineage>
        <taxon>Bacteria</taxon>
        <taxon>Pseudomonadati</taxon>
        <taxon>Bacteroidota</taxon>
        <taxon>Cytophagia</taxon>
        <taxon>Cytophagales</taxon>
        <taxon>Hymenobacteraceae</taxon>
        <taxon>Hymenobacter</taxon>
    </lineage>
</organism>
<comment type="caution">
    <text evidence="1">The sequence shown here is derived from an EMBL/GenBank/DDBJ whole genome shotgun (WGS) entry which is preliminary data.</text>
</comment>
<reference evidence="1 2" key="1">
    <citation type="submission" date="2020-04" db="EMBL/GenBank/DDBJ databases">
        <title>Hymenobacter polaris sp. nov., isolated from Arctic soil.</title>
        <authorList>
            <person name="Dahal R.H."/>
        </authorList>
    </citation>
    <scope>NUCLEOTIDE SEQUENCE [LARGE SCALE GENOMIC DNA]</scope>
    <source>
        <strain evidence="1 2">RP-2-7</strain>
    </source>
</reference>
<dbReference type="EMBL" id="JABBGH010000001">
    <property type="protein sequence ID" value="NML64716.1"/>
    <property type="molecule type" value="Genomic_DNA"/>
</dbReference>
<proteinExistence type="predicted"/>
<dbReference type="RefSeq" id="WP_169529998.1">
    <property type="nucleotide sequence ID" value="NZ_JABBGH010000001.1"/>
</dbReference>
<dbReference type="Proteomes" id="UP000559626">
    <property type="component" value="Unassembled WGS sequence"/>
</dbReference>
<protein>
    <submittedName>
        <fullName evidence="1">Uncharacterized protein</fullName>
    </submittedName>
</protein>
<evidence type="ECO:0000313" key="2">
    <source>
        <dbReference type="Proteomes" id="UP000559626"/>
    </source>
</evidence>
<keyword evidence="2" id="KW-1185">Reference proteome</keyword>
<name>A0A7Y0ACB4_9BACT</name>
<evidence type="ECO:0000313" key="1">
    <source>
        <dbReference type="EMBL" id="NML64716.1"/>
    </source>
</evidence>